<comment type="caution">
    <text evidence="1">The sequence shown here is derived from an EMBL/GenBank/DDBJ whole genome shotgun (WGS) entry which is preliminary data.</text>
</comment>
<organism evidence="1 2">
    <name type="scientific">Corallococcus exercitus</name>
    <dbReference type="NCBI Taxonomy" id="2316736"/>
    <lineage>
        <taxon>Bacteria</taxon>
        <taxon>Pseudomonadati</taxon>
        <taxon>Myxococcota</taxon>
        <taxon>Myxococcia</taxon>
        <taxon>Myxococcales</taxon>
        <taxon>Cystobacterineae</taxon>
        <taxon>Myxococcaceae</taxon>
        <taxon>Corallococcus</taxon>
    </lineage>
</organism>
<reference evidence="1 2" key="1">
    <citation type="submission" date="2020-05" db="EMBL/GenBank/DDBJ databases">
        <authorList>
            <person name="Whitworth D."/>
        </authorList>
    </citation>
    <scope>NUCLEOTIDE SEQUENCE [LARGE SCALE GENOMIC DNA]</scope>
    <source>
        <strain evidence="1 2">CA046A</strain>
    </source>
</reference>
<protein>
    <submittedName>
        <fullName evidence="1">Uncharacterized protein</fullName>
    </submittedName>
</protein>
<feature type="non-terminal residue" evidence="1">
    <location>
        <position position="1"/>
    </location>
</feature>
<proteinExistence type="predicted"/>
<dbReference type="AlphaFoldDB" id="A0A7Y4JWK8"/>
<dbReference type="EMBL" id="JABFJW010000236">
    <property type="protein sequence ID" value="NOK12495.1"/>
    <property type="molecule type" value="Genomic_DNA"/>
</dbReference>
<dbReference type="Proteomes" id="UP000528460">
    <property type="component" value="Unassembled WGS sequence"/>
</dbReference>
<evidence type="ECO:0000313" key="2">
    <source>
        <dbReference type="Proteomes" id="UP000528460"/>
    </source>
</evidence>
<name>A0A7Y4JWK8_9BACT</name>
<accession>A0A7Y4JWK8</accession>
<evidence type="ECO:0000313" key="1">
    <source>
        <dbReference type="EMBL" id="NOK12495.1"/>
    </source>
</evidence>
<sequence length="54" mass="5668">PGARYLGGAELRWRFLGGRLYAMGTGGTLLFPQKDGTPRPGAFASVGMGVDNAR</sequence>
<gene>
    <name evidence="1" type="ORF">HNS30_25965</name>
</gene>